<dbReference type="RefSeq" id="WP_379075423.1">
    <property type="nucleotide sequence ID" value="NZ_JBHTJW010000002.1"/>
</dbReference>
<evidence type="ECO:0000259" key="2">
    <source>
        <dbReference type="Pfam" id="PF12890"/>
    </source>
</evidence>
<name>A0ABW3GHZ3_9PROT</name>
<dbReference type="GO" id="GO:0004151">
    <property type="term" value="F:dihydroorotase activity"/>
    <property type="evidence" value="ECO:0007669"/>
    <property type="project" value="UniProtKB-EC"/>
</dbReference>
<dbReference type="InterPro" id="IPR050138">
    <property type="entry name" value="DHOase/Allantoinase_Hydrolase"/>
</dbReference>
<dbReference type="Pfam" id="PF12890">
    <property type="entry name" value="DHOase"/>
    <property type="match status" value="1"/>
</dbReference>
<dbReference type="SUPFAM" id="SSF51556">
    <property type="entry name" value="Metallo-dependent hydrolases"/>
    <property type="match status" value="1"/>
</dbReference>
<dbReference type="EMBL" id="JBHTJW010000002">
    <property type="protein sequence ID" value="MFD0929662.1"/>
    <property type="molecule type" value="Genomic_DNA"/>
</dbReference>
<evidence type="ECO:0000313" key="4">
    <source>
        <dbReference type="Proteomes" id="UP001597106"/>
    </source>
</evidence>
<evidence type="ECO:0000313" key="3">
    <source>
        <dbReference type="EMBL" id="MFD0929662.1"/>
    </source>
</evidence>
<gene>
    <name evidence="3" type="ORF">ACFQ1T_07710</name>
</gene>
<dbReference type="Gene3D" id="3.20.20.140">
    <property type="entry name" value="Metal-dependent hydrolases"/>
    <property type="match status" value="1"/>
</dbReference>
<accession>A0ABW3GHZ3</accession>
<keyword evidence="3" id="KW-0378">Hydrolase</keyword>
<dbReference type="SUPFAM" id="SSF51338">
    <property type="entry name" value="Composite domain of metallo-dependent hydrolases"/>
    <property type="match status" value="1"/>
</dbReference>
<dbReference type="InterPro" id="IPR011059">
    <property type="entry name" value="Metal-dep_hydrolase_composite"/>
</dbReference>
<sequence length="430" mass="45951">MNILITQGRLMDASQQLDQVQDLYISAGKIVGMGAAPQGFQPDQTLDAEGKWVLPGLVDLCARLREPGSEYKATLLSELRAAMAGGVTSLACPPDTDPVLDEPGLVEMLKHRAKSHALAHVYPLGAVTRQLEGHLLTEMFALTAAGCVGFSQADTAIVDTQVLWRAFEYAATFGYTLFMRAEDPYLAKNGVAHDGEVASRLGLKGIPAAAESIALQTMLRIAQATGAKLHIARVSTAESVELIRQAKQTGMAVTADVSIQHLHLTDMDIGFFDSMVHLKPPVRTQRDRDALRAGLLDGTLDAICSDHTPVDDDAKALPFAESHPGASALELLLPLTLKWSAQAKLAPLQALAKVTQIPARILGVNAGTLQTGATADVVIYDPEMEWRVDGRALLSQGKNTPFVNHSLTGKVTATITQGNLVFQQETLALA</sequence>
<reference evidence="4" key="1">
    <citation type="journal article" date="2019" name="Int. J. Syst. Evol. Microbiol.">
        <title>The Global Catalogue of Microorganisms (GCM) 10K type strain sequencing project: providing services to taxonomists for standard genome sequencing and annotation.</title>
        <authorList>
            <consortium name="The Broad Institute Genomics Platform"/>
            <consortium name="The Broad Institute Genome Sequencing Center for Infectious Disease"/>
            <person name="Wu L."/>
            <person name="Ma J."/>
        </authorList>
    </citation>
    <scope>NUCLEOTIDE SEQUENCE [LARGE SCALE GENOMIC DNA]</scope>
    <source>
        <strain evidence="4">CCUG 59685</strain>
    </source>
</reference>
<dbReference type="PANTHER" id="PTHR43668:SF2">
    <property type="entry name" value="ALLANTOINASE"/>
    <property type="match status" value="1"/>
</dbReference>
<keyword evidence="4" id="KW-1185">Reference proteome</keyword>
<dbReference type="InterPro" id="IPR004722">
    <property type="entry name" value="DHOase"/>
</dbReference>
<dbReference type="PANTHER" id="PTHR43668">
    <property type="entry name" value="ALLANTOINASE"/>
    <property type="match status" value="1"/>
</dbReference>
<evidence type="ECO:0000256" key="1">
    <source>
        <dbReference type="ARBA" id="ARBA00022975"/>
    </source>
</evidence>
<dbReference type="EC" id="3.5.2.3" evidence="3"/>
<dbReference type="NCBIfam" id="NF005791">
    <property type="entry name" value="PRK07627.1"/>
    <property type="match status" value="1"/>
</dbReference>
<keyword evidence="1" id="KW-0665">Pyrimidine biosynthesis</keyword>
<dbReference type="Gene3D" id="2.30.40.10">
    <property type="entry name" value="Urease, subunit C, domain 1"/>
    <property type="match status" value="1"/>
</dbReference>
<dbReference type="NCBIfam" id="TIGR00857">
    <property type="entry name" value="pyrC_multi"/>
    <property type="match status" value="1"/>
</dbReference>
<dbReference type="InterPro" id="IPR024403">
    <property type="entry name" value="DHOase_cat"/>
</dbReference>
<proteinExistence type="predicted"/>
<feature type="domain" description="Dihydroorotase catalytic" evidence="2">
    <location>
        <begin position="50"/>
        <end position="239"/>
    </location>
</feature>
<dbReference type="Proteomes" id="UP001597106">
    <property type="component" value="Unassembled WGS sequence"/>
</dbReference>
<comment type="caution">
    <text evidence="3">The sequence shown here is derived from an EMBL/GenBank/DDBJ whole genome shotgun (WGS) entry which is preliminary data.</text>
</comment>
<protein>
    <submittedName>
        <fullName evidence="3">Dihydroorotase</fullName>
        <ecNumber evidence="3">3.5.2.3</ecNumber>
    </submittedName>
</protein>
<dbReference type="InterPro" id="IPR032466">
    <property type="entry name" value="Metal_Hydrolase"/>
</dbReference>
<organism evidence="3 4">
    <name type="scientific">Methylophilus glucosoxydans</name>
    <dbReference type="NCBI Taxonomy" id="752553"/>
    <lineage>
        <taxon>Bacteria</taxon>
        <taxon>Pseudomonadati</taxon>
        <taxon>Pseudomonadota</taxon>
        <taxon>Betaproteobacteria</taxon>
        <taxon>Nitrosomonadales</taxon>
        <taxon>Methylophilaceae</taxon>
        <taxon>Methylophilus</taxon>
    </lineage>
</organism>
<dbReference type="CDD" id="cd01317">
    <property type="entry name" value="DHOase_IIa"/>
    <property type="match status" value="1"/>
</dbReference>